<gene>
    <name evidence="1" type="ORF">SAMN04489806_2731</name>
</gene>
<organism evidence="1 2">
    <name type="scientific">Paramicrobacterium humi</name>
    <dbReference type="NCBI Taxonomy" id="640635"/>
    <lineage>
        <taxon>Bacteria</taxon>
        <taxon>Bacillati</taxon>
        <taxon>Actinomycetota</taxon>
        <taxon>Actinomycetes</taxon>
        <taxon>Micrococcales</taxon>
        <taxon>Microbacteriaceae</taxon>
        <taxon>Paramicrobacterium</taxon>
    </lineage>
</organism>
<dbReference type="EMBL" id="FNRY01000001">
    <property type="protein sequence ID" value="SEC15376.1"/>
    <property type="molecule type" value="Genomic_DNA"/>
</dbReference>
<dbReference type="RefSeq" id="WP_091185494.1">
    <property type="nucleotide sequence ID" value="NZ_FNRY01000001.1"/>
</dbReference>
<name>A0A1H4Q6W8_9MICO</name>
<keyword evidence="2" id="KW-1185">Reference proteome</keyword>
<dbReference type="AlphaFoldDB" id="A0A1H4Q6W8"/>
<dbReference type="Proteomes" id="UP000199183">
    <property type="component" value="Unassembled WGS sequence"/>
</dbReference>
<protein>
    <submittedName>
        <fullName evidence="1">Uncharacterized protein</fullName>
    </submittedName>
</protein>
<sequence>MSTLTPTLHYRRSHRPAGVDLLIVRLGSALVSWGMRRAERTPTACDIAREGAAERGRDLAALHRQGLLPR</sequence>
<evidence type="ECO:0000313" key="1">
    <source>
        <dbReference type="EMBL" id="SEC15376.1"/>
    </source>
</evidence>
<evidence type="ECO:0000313" key="2">
    <source>
        <dbReference type="Proteomes" id="UP000199183"/>
    </source>
</evidence>
<accession>A0A1H4Q6W8</accession>
<dbReference type="STRING" id="640635.SAMN04489806_2731"/>
<reference evidence="1 2" key="1">
    <citation type="submission" date="2016-10" db="EMBL/GenBank/DDBJ databases">
        <authorList>
            <person name="de Groot N.N."/>
        </authorList>
    </citation>
    <scope>NUCLEOTIDE SEQUENCE [LARGE SCALE GENOMIC DNA]</scope>
    <source>
        <strain evidence="1 2">DSM 21799</strain>
    </source>
</reference>
<proteinExistence type="predicted"/>